<evidence type="ECO:0000259" key="7">
    <source>
        <dbReference type="PROSITE" id="PS51379"/>
    </source>
</evidence>
<protein>
    <submittedName>
        <fullName evidence="8">Pyruvate ferredoxin oxidoreductase, delta subunit</fullName>
    </submittedName>
</protein>
<evidence type="ECO:0000256" key="1">
    <source>
        <dbReference type="ARBA" id="ARBA00001966"/>
    </source>
</evidence>
<keyword evidence="8" id="KW-0670">Pyruvate</keyword>
<evidence type="ECO:0000256" key="6">
    <source>
        <dbReference type="ARBA" id="ARBA00023014"/>
    </source>
</evidence>
<dbReference type="InterPro" id="IPR017900">
    <property type="entry name" value="4Fe4S_Fe_S_CS"/>
</dbReference>
<name>A0A2R4VZ79_THEAF</name>
<gene>
    <name evidence="8" type="ORF">TDSAC_0470</name>
</gene>
<feature type="domain" description="4Fe-4S ferredoxin-type" evidence="7">
    <location>
        <begin position="78"/>
        <end position="107"/>
    </location>
</feature>
<dbReference type="InterPro" id="IPR011898">
    <property type="entry name" value="PorD_KorD"/>
</dbReference>
<keyword evidence="6" id="KW-0411">Iron-sulfur</keyword>
<keyword evidence="3" id="KW-0479">Metal-binding</keyword>
<evidence type="ECO:0000256" key="2">
    <source>
        <dbReference type="ARBA" id="ARBA00022485"/>
    </source>
</evidence>
<dbReference type="AlphaFoldDB" id="A0A2R4VZ79"/>
<organism evidence="8 9">
    <name type="scientific">Thermodesulfobium acidiphilum</name>
    <dbReference type="NCBI Taxonomy" id="1794699"/>
    <lineage>
        <taxon>Bacteria</taxon>
        <taxon>Pseudomonadati</taxon>
        <taxon>Thermodesulfobiota</taxon>
        <taxon>Thermodesulfobiia</taxon>
        <taxon>Thermodesulfobiales</taxon>
        <taxon>Thermodesulfobiaceae</taxon>
        <taxon>Thermodesulfobium</taxon>
    </lineage>
</organism>
<evidence type="ECO:0000313" key="9">
    <source>
        <dbReference type="Proteomes" id="UP000244792"/>
    </source>
</evidence>
<evidence type="ECO:0000256" key="4">
    <source>
        <dbReference type="ARBA" id="ARBA00022737"/>
    </source>
</evidence>
<sequence length="119" mass="13435">MNKDIKRIEIPCEEKLVWEEMPVGNVLVGGANSKCLKTGTWRVQHPTVNKEKCTNCMTCWLFCPDMSIVVENKNGKYEMFGFDPVHCKGCGVCSKVCPVNAIEMVLGSDFENTEKPFLR</sequence>
<evidence type="ECO:0000256" key="3">
    <source>
        <dbReference type="ARBA" id="ARBA00022723"/>
    </source>
</evidence>
<accession>A0A2R4VZ79</accession>
<dbReference type="Pfam" id="PF14697">
    <property type="entry name" value="Fer4_21"/>
    <property type="match status" value="1"/>
</dbReference>
<dbReference type="NCBIfam" id="TIGR02179">
    <property type="entry name" value="PorD_KorD"/>
    <property type="match status" value="1"/>
</dbReference>
<dbReference type="PROSITE" id="PS00198">
    <property type="entry name" value="4FE4S_FER_1"/>
    <property type="match status" value="1"/>
</dbReference>
<dbReference type="InterPro" id="IPR017896">
    <property type="entry name" value="4Fe4S_Fe-S-bd"/>
</dbReference>
<reference evidence="8 9" key="1">
    <citation type="submission" date="2017-04" db="EMBL/GenBank/DDBJ databases">
        <title>Genomic insights into metabolism of Thermodesulfobium acidiphilum.</title>
        <authorList>
            <person name="Toshchakov S.V."/>
            <person name="Frolov E.N."/>
            <person name="Kublanov I.V."/>
            <person name="Samarov N.I."/>
            <person name="Novikov A."/>
            <person name="Lebedinsky A.V."/>
            <person name="Bonch-Osmolovskaya E.A."/>
            <person name="Chernyh N.A."/>
        </authorList>
    </citation>
    <scope>NUCLEOTIDE SEQUENCE [LARGE SCALE GENOMIC DNA]</scope>
    <source>
        <strain evidence="8 9">3127-1</strain>
    </source>
</reference>
<evidence type="ECO:0000313" key="8">
    <source>
        <dbReference type="EMBL" id="AWB09845.1"/>
    </source>
</evidence>
<keyword evidence="2" id="KW-0004">4Fe-4S</keyword>
<dbReference type="OrthoDB" id="9794954at2"/>
<dbReference type="GO" id="GO:0046872">
    <property type="term" value="F:metal ion binding"/>
    <property type="evidence" value="ECO:0007669"/>
    <property type="project" value="UniProtKB-KW"/>
</dbReference>
<dbReference type="RefSeq" id="WP_108308686.1">
    <property type="nucleotide sequence ID" value="NZ_CP020921.1"/>
</dbReference>
<dbReference type="Gene3D" id="3.30.70.20">
    <property type="match status" value="1"/>
</dbReference>
<dbReference type="PANTHER" id="PTHR43724">
    <property type="entry name" value="PYRUVATE SYNTHASE SUBUNIT PORD"/>
    <property type="match status" value="1"/>
</dbReference>
<keyword evidence="4" id="KW-0677">Repeat</keyword>
<dbReference type="KEGG" id="taci:TDSAC_0470"/>
<dbReference type="PROSITE" id="PS51379">
    <property type="entry name" value="4FE4S_FER_2"/>
    <property type="match status" value="2"/>
</dbReference>
<dbReference type="GO" id="GO:0016625">
    <property type="term" value="F:oxidoreductase activity, acting on the aldehyde or oxo group of donors, iron-sulfur protein as acceptor"/>
    <property type="evidence" value="ECO:0007669"/>
    <property type="project" value="InterPro"/>
</dbReference>
<dbReference type="PANTHER" id="PTHR43724:SF1">
    <property type="entry name" value="PYRUVATE SYNTHASE SUBUNIT PORD"/>
    <property type="match status" value="1"/>
</dbReference>
<dbReference type="SUPFAM" id="SSF54862">
    <property type="entry name" value="4Fe-4S ferredoxins"/>
    <property type="match status" value="1"/>
</dbReference>
<keyword evidence="9" id="KW-1185">Reference proteome</keyword>
<dbReference type="EMBL" id="CP020921">
    <property type="protein sequence ID" value="AWB09845.1"/>
    <property type="molecule type" value="Genomic_DNA"/>
</dbReference>
<keyword evidence="5" id="KW-0408">Iron</keyword>
<proteinExistence type="predicted"/>
<feature type="domain" description="4Fe-4S ferredoxin-type" evidence="7">
    <location>
        <begin position="44"/>
        <end position="73"/>
    </location>
</feature>
<dbReference type="GO" id="GO:0051539">
    <property type="term" value="F:4 iron, 4 sulfur cluster binding"/>
    <property type="evidence" value="ECO:0007669"/>
    <property type="project" value="UniProtKB-KW"/>
</dbReference>
<evidence type="ECO:0000256" key="5">
    <source>
        <dbReference type="ARBA" id="ARBA00023004"/>
    </source>
</evidence>
<dbReference type="Proteomes" id="UP000244792">
    <property type="component" value="Chromosome"/>
</dbReference>
<comment type="cofactor">
    <cofactor evidence="1">
        <name>[4Fe-4S] cluster</name>
        <dbReference type="ChEBI" id="CHEBI:49883"/>
    </cofactor>
</comment>